<dbReference type="PROSITE" id="PS51257">
    <property type="entry name" value="PROKAR_LIPOPROTEIN"/>
    <property type="match status" value="1"/>
</dbReference>
<organism evidence="2">
    <name type="scientific">gut metagenome</name>
    <dbReference type="NCBI Taxonomy" id="749906"/>
    <lineage>
        <taxon>unclassified sequences</taxon>
        <taxon>metagenomes</taxon>
        <taxon>organismal metagenomes</taxon>
    </lineage>
</organism>
<evidence type="ECO:0000313" key="2">
    <source>
        <dbReference type="EMBL" id="EJX02208.1"/>
    </source>
</evidence>
<dbReference type="InterPro" id="IPR035376">
    <property type="entry name" value="NigD_C"/>
</dbReference>
<evidence type="ECO:0000259" key="1">
    <source>
        <dbReference type="Pfam" id="PF17415"/>
    </source>
</evidence>
<accession>J9GJK3</accession>
<dbReference type="Pfam" id="PF17415">
    <property type="entry name" value="NigD_C"/>
    <property type="match status" value="1"/>
</dbReference>
<gene>
    <name evidence="2" type="ORF">EVA_09685</name>
</gene>
<feature type="domain" description="NigD-like C-terminal" evidence="1">
    <location>
        <begin position="109"/>
        <end position="199"/>
    </location>
</feature>
<dbReference type="Gene3D" id="2.60.40.2370">
    <property type="entry name" value="NigD-like, C-terminal beta sandwich domain"/>
    <property type="match status" value="1"/>
</dbReference>
<dbReference type="EMBL" id="AMCI01002643">
    <property type="protein sequence ID" value="EJX02208.1"/>
    <property type="molecule type" value="Genomic_DNA"/>
</dbReference>
<keyword evidence="2" id="KW-0449">Lipoprotein</keyword>
<sequence length="212" mass="23862">MKQWMACAGFVLTLALSACSEEEVMPAYQQDLVELWTDRVGHPYRMVLDNGKSLSFEPLSQELVHDSCYRAQVLFVENGQCAELYGLSLVFSPLAQSLATYPSHPLIWQAAWVSPRYFNLRVGIKTGGEKHAFAFVHKGLTLHADGRQTLELALAHDQQGDATYYTEDRYLSCPLFPYEQQLVGGRDSVAMEVPTFKGIQRKCFLYGKASLK</sequence>
<protein>
    <submittedName>
        <fullName evidence="2">Lipoprotein</fullName>
    </submittedName>
</protein>
<dbReference type="AlphaFoldDB" id="J9GJK3"/>
<name>J9GJK3_9ZZZZ</name>
<reference evidence="2" key="1">
    <citation type="journal article" date="2012" name="PLoS ONE">
        <title>Gene sets for utilization of primary and secondary nutrition supplies in the distal gut of endangered iberian lynx.</title>
        <authorList>
            <person name="Alcaide M."/>
            <person name="Messina E."/>
            <person name="Richter M."/>
            <person name="Bargiela R."/>
            <person name="Peplies J."/>
            <person name="Huws S.A."/>
            <person name="Newbold C.J."/>
            <person name="Golyshin P.N."/>
            <person name="Simon M.A."/>
            <person name="Lopez G."/>
            <person name="Yakimov M.M."/>
            <person name="Ferrer M."/>
        </authorList>
    </citation>
    <scope>NUCLEOTIDE SEQUENCE</scope>
</reference>
<proteinExistence type="predicted"/>
<comment type="caution">
    <text evidence="2">The sequence shown here is derived from an EMBL/GenBank/DDBJ whole genome shotgun (WGS) entry which is preliminary data.</text>
</comment>
<dbReference type="InterPro" id="IPR038143">
    <property type="entry name" value="NigD-like_C_dom_sf"/>
</dbReference>